<evidence type="ECO:0000313" key="2">
    <source>
        <dbReference type="EMBL" id="EMS71970.1"/>
    </source>
</evidence>
<dbReference type="STRING" id="1195236.CTER_2030"/>
<keyword evidence="2" id="KW-0808">Transferase</keyword>
<gene>
    <name evidence="2" type="ORF">CTER_2030</name>
</gene>
<evidence type="ECO:0000259" key="1">
    <source>
        <dbReference type="Pfam" id="PF10111"/>
    </source>
</evidence>
<dbReference type="SUPFAM" id="SSF53448">
    <property type="entry name" value="Nucleotide-diphospho-sugar transferases"/>
    <property type="match status" value="1"/>
</dbReference>
<dbReference type="GO" id="GO:0016740">
    <property type="term" value="F:transferase activity"/>
    <property type="evidence" value="ECO:0007669"/>
    <property type="project" value="UniProtKB-KW"/>
</dbReference>
<feature type="domain" description="Glycosyltransferase 2-like prokaryotic type" evidence="1">
    <location>
        <begin position="34"/>
        <end position="191"/>
    </location>
</feature>
<accession>S0FIV6</accession>
<dbReference type="PATRIC" id="fig|1195236.3.peg.2333"/>
<dbReference type="InterPro" id="IPR029044">
    <property type="entry name" value="Nucleotide-diphossugar_trans"/>
</dbReference>
<proteinExistence type="predicted"/>
<dbReference type="Gene3D" id="3.90.550.10">
    <property type="entry name" value="Spore Coat Polysaccharide Biosynthesis Protein SpsA, Chain A"/>
    <property type="match status" value="1"/>
</dbReference>
<dbReference type="RefSeq" id="WP_004625480.1">
    <property type="nucleotide sequence ID" value="NZ_AORV01000031.1"/>
</dbReference>
<reference evidence="2 3" key="1">
    <citation type="journal article" date="2013" name="Genome Announc.">
        <title>Draft Genome Sequence of the Cellulolytic, Mesophilic, Anaerobic Bacterium Clostridium termitidis Strain CT1112 (DSM 5398).</title>
        <authorList>
            <person name="Lal S."/>
            <person name="Ramachandran U."/>
            <person name="Zhang X."/>
            <person name="Munir R."/>
            <person name="Sparling R."/>
            <person name="Levin D.B."/>
        </authorList>
    </citation>
    <scope>NUCLEOTIDE SEQUENCE [LARGE SCALE GENOMIC DNA]</scope>
    <source>
        <strain evidence="2 3">CT1112</strain>
    </source>
</reference>
<dbReference type="AlphaFoldDB" id="S0FIV6"/>
<dbReference type="eggNOG" id="COG1215">
    <property type="taxonomic scope" value="Bacteria"/>
</dbReference>
<dbReference type="CDD" id="cd00761">
    <property type="entry name" value="Glyco_tranf_GTA_type"/>
    <property type="match status" value="1"/>
</dbReference>
<evidence type="ECO:0000313" key="3">
    <source>
        <dbReference type="Proteomes" id="UP000014155"/>
    </source>
</evidence>
<dbReference type="InterPro" id="IPR019290">
    <property type="entry name" value="GlycosylTrfase-like_prok"/>
</dbReference>
<keyword evidence="3" id="KW-1185">Reference proteome</keyword>
<name>S0FIV6_RUMCE</name>
<organism evidence="2 3">
    <name type="scientific">Ruminiclostridium cellobioparum subsp. termitidis CT1112</name>
    <dbReference type="NCBI Taxonomy" id="1195236"/>
    <lineage>
        <taxon>Bacteria</taxon>
        <taxon>Bacillati</taxon>
        <taxon>Bacillota</taxon>
        <taxon>Clostridia</taxon>
        <taxon>Eubacteriales</taxon>
        <taxon>Oscillospiraceae</taxon>
        <taxon>Ruminiclostridium</taxon>
    </lineage>
</organism>
<protein>
    <submittedName>
        <fullName evidence="2">Glycosyl transferase family 2</fullName>
    </submittedName>
</protein>
<dbReference type="Proteomes" id="UP000014155">
    <property type="component" value="Unassembled WGS sequence"/>
</dbReference>
<dbReference type="EMBL" id="AORV01000031">
    <property type="protein sequence ID" value="EMS71970.1"/>
    <property type="molecule type" value="Genomic_DNA"/>
</dbReference>
<sequence length="295" mass="34584">MKQSQVSYIIPYRKSTEDRDRNLSLALKWISINFPHYEVIIVELDTETKINKSLLTPDIKHVFHTYQGIFNRALARNIGALNASNDIFVFADNDVIMEPEKFNMGVEMCCKEYDAIHPFLNCIDITEEDMALIENSEAAQSMFYSIYALEKDTGSLREAMPFAGACLIIKRKPFWKIGGWPEEFIGWGGEDNIMSYKIDRFLSKKWFPNSIYHLPHKRSEFDWYNHPEYQKNYAKMQDIVELTDDKLVEYCKNSRTKLMSFPLTAVRKEEKEEILSCSLPIKKERQRSSDFTFLT</sequence>
<comment type="caution">
    <text evidence="2">The sequence shown here is derived from an EMBL/GenBank/DDBJ whole genome shotgun (WGS) entry which is preliminary data.</text>
</comment>
<dbReference type="Pfam" id="PF10111">
    <property type="entry name" value="Glyco_tranf_2_2"/>
    <property type="match status" value="1"/>
</dbReference>